<dbReference type="AlphaFoldDB" id="A0A3S0JKX5"/>
<reference evidence="1 2" key="1">
    <citation type="submission" date="2018-12" db="EMBL/GenBank/DDBJ databases">
        <authorList>
            <person name="Yu L."/>
        </authorList>
    </citation>
    <scope>NUCLEOTIDE SEQUENCE [LARGE SCALE GENOMIC DNA]</scope>
    <source>
        <strain evidence="1 2">S5H2222</strain>
    </source>
</reference>
<name>A0A3S0JKX5_9BACI</name>
<proteinExistence type="predicted"/>
<dbReference type="EMBL" id="RXNR01000050">
    <property type="protein sequence ID" value="RTQ90390.1"/>
    <property type="molecule type" value="Genomic_DNA"/>
</dbReference>
<evidence type="ECO:0000313" key="1">
    <source>
        <dbReference type="EMBL" id="RTQ90390.1"/>
    </source>
</evidence>
<organism evidence="1 2">
    <name type="scientific">Lysinibacillus telephonicus</name>
    <dbReference type="NCBI Taxonomy" id="1714840"/>
    <lineage>
        <taxon>Bacteria</taxon>
        <taxon>Bacillati</taxon>
        <taxon>Bacillota</taxon>
        <taxon>Bacilli</taxon>
        <taxon>Bacillales</taxon>
        <taxon>Bacillaceae</taxon>
        <taxon>Lysinibacillus</taxon>
    </lineage>
</organism>
<comment type="caution">
    <text evidence="1">The sequence shown here is derived from an EMBL/GenBank/DDBJ whole genome shotgun (WGS) entry which is preliminary data.</text>
</comment>
<keyword evidence="2" id="KW-1185">Reference proteome</keyword>
<protein>
    <submittedName>
        <fullName evidence="1">Uncharacterized protein</fullName>
    </submittedName>
</protein>
<evidence type="ECO:0000313" key="2">
    <source>
        <dbReference type="Proteomes" id="UP000276349"/>
    </source>
</evidence>
<dbReference type="Proteomes" id="UP000276349">
    <property type="component" value="Unassembled WGS sequence"/>
</dbReference>
<accession>A0A3S0JKX5</accession>
<gene>
    <name evidence="1" type="ORF">EKG35_15010</name>
</gene>
<sequence>MEVYTPSEAANFLKIRTETLKKYALLLDGHYSFLYRSDRLISSLRYSPIPNSFQNQLYEIRFSHFFAYSKWQMQVVAFDLMLTHDLVPLKIHCFLQCYFHR</sequence>
<dbReference type="RefSeq" id="WP_126295359.1">
    <property type="nucleotide sequence ID" value="NZ_CP155468.1"/>
</dbReference>